<evidence type="ECO:0000313" key="7">
    <source>
        <dbReference type="Proteomes" id="UP000194474"/>
    </source>
</evidence>
<evidence type="ECO:0000313" key="6">
    <source>
        <dbReference type="EMBL" id="SMQ85425.1"/>
    </source>
</evidence>
<protein>
    <submittedName>
        <fullName evidence="6">Arylsulfatase A</fullName>
    </submittedName>
</protein>
<dbReference type="AlphaFoldDB" id="A0A1Y6G5M0"/>
<dbReference type="InterPro" id="IPR000917">
    <property type="entry name" value="Sulfatase_N"/>
</dbReference>
<evidence type="ECO:0000256" key="4">
    <source>
        <dbReference type="ARBA" id="ARBA00023180"/>
    </source>
</evidence>
<dbReference type="OrthoDB" id="9795675at2"/>
<dbReference type="EMBL" id="FXWK01000002">
    <property type="protein sequence ID" value="SMQ85425.1"/>
    <property type="molecule type" value="Genomic_DNA"/>
</dbReference>
<dbReference type="CDD" id="cd16031">
    <property type="entry name" value="G6S_like"/>
    <property type="match status" value="1"/>
</dbReference>
<dbReference type="InterPro" id="IPR017850">
    <property type="entry name" value="Alkaline_phosphatase_core_sf"/>
</dbReference>
<keyword evidence="4" id="KW-0325">Glycoprotein</keyword>
<keyword evidence="3" id="KW-0378">Hydrolase</keyword>
<evidence type="ECO:0000259" key="5">
    <source>
        <dbReference type="Pfam" id="PF00884"/>
    </source>
</evidence>
<dbReference type="PROSITE" id="PS00523">
    <property type="entry name" value="SULFATASE_1"/>
    <property type="match status" value="1"/>
</dbReference>
<dbReference type="Gene3D" id="3.40.720.10">
    <property type="entry name" value="Alkaline Phosphatase, subunit A"/>
    <property type="match status" value="1"/>
</dbReference>
<dbReference type="PANTHER" id="PTHR43108">
    <property type="entry name" value="N-ACETYLGLUCOSAMINE-6-SULFATASE FAMILY MEMBER"/>
    <property type="match status" value="1"/>
</dbReference>
<sequence length="515" mass="58531">MRPNIIFIMSDDHAARAISAYGAGLNNTPNLDRLANEGMRHDATYVTNSICTPSRAAILTGTYNHVNCVTTLYTEIDNRLPNVAKHLRRGGYRTGMFGKWHMGEGPAHNPTGFDDWAVVPGQGDYWDPKFIFPDNSRRRIPGYATDIITDMSLDFIEKSGDQPFFLMCHHKAPHRNFEPHPKYNHLWANEDIPLPETFNDDYSNRAAAAAAAKMRIRSDMNYEDLGLVTPSGPAEKVGPLMLDFIPFMRKVPELLPGQTITVICSETGENFTFDDPQKFAEFKFQRYMKRYLRTVQSIDENVGRLLDYLDEKGLTENTIVIYTSDQGFFLGEHGWFDKRFMYEESLQMPFLVRYPAAIKAGSVSADISCNVDFAPTFLDYAGLPVPSYMQGRSMRAVLEGRTPDDWEQLTYHRYWMHNDDIHEAWAHYGVRDGRYKLIYWYNDDLGILGARPNGAPPEWELFDCEKDPHELTNVAAHAAYSGIFRDMLAKLDAKMAEIGDVPEHDSTTVLAGLTA</sequence>
<dbReference type="Proteomes" id="UP000194474">
    <property type="component" value="Unassembled WGS sequence"/>
</dbReference>
<proteinExistence type="inferred from homology"/>
<keyword evidence="2" id="KW-0732">Signal</keyword>
<dbReference type="RefSeq" id="WP_086471093.1">
    <property type="nucleotide sequence ID" value="NZ_FXWK01000002.1"/>
</dbReference>
<accession>A0A1Y6G5M0</accession>
<dbReference type="SUPFAM" id="SSF53649">
    <property type="entry name" value="Alkaline phosphatase-like"/>
    <property type="match status" value="1"/>
</dbReference>
<evidence type="ECO:0000256" key="3">
    <source>
        <dbReference type="ARBA" id="ARBA00022801"/>
    </source>
</evidence>
<gene>
    <name evidence="6" type="ORF">SAMN06295905_2702</name>
</gene>
<name>A0A1Y6G5M0_9HYPH</name>
<organism evidence="6 7">
    <name type="scientific">Devosia lucknowensis</name>
    <dbReference type="NCBI Taxonomy" id="1096929"/>
    <lineage>
        <taxon>Bacteria</taxon>
        <taxon>Pseudomonadati</taxon>
        <taxon>Pseudomonadota</taxon>
        <taxon>Alphaproteobacteria</taxon>
        <taxon>Hyphomicrobiales</taxon>
        <taxon>Devosiaceae</taxon>
        <taxon>Devosia</taxon>
    </lineage>
</organism>
<evidence type="ECO:0000256" key="1">
    <source>
        <dbReference type="ARBA" id="ARBA00008779"/>
    </source>
</evidence>
<feature type="domain" description="Sulfatase N-terminal" evidence="5">
    <location>
        <begin position="3"/>
        <end position="382"/>
    </location>
</feature>
<comment type="similarity">
    <text evidence="1">Belongs to the sulfatase family.</text>
</comment>
<dbReference type="InterPro" id="IPR024607">
    <property type="entry name" value="Sulfatase_CS"/>
</dbReference>
<dbReference type="Pfam" id="PF00884">
    <property type="entry name" value="Sulfatase"/>
    <property type="match status" value="1"/>
</dbReference>
<dbReference type="GO" id="GO:0016787">
    <property type="term" value="F:hydrolase activity"/>
    <property type="evidence" value="ECO:0007669"/>
    <property type="project" value="UniProtKB-KW"/>
</dbReference>
<keyword evidence="7" id="KW-1185">Reference proteome</keyword>
<reference evidence="7" key="1">
    <citation type="submission" date="2017-04" db="EMBL/GenBank/DDBJ databases">
        <authorList>
            <person name="Varghese N."/>
            <person name="Submissions S."/>
        </authorList>
    </citation>
    <scope>NUCLEOTIDE SEQUENCE [LARGE SCALE GENOMIC DNA]</scope>
</reference>
<dbReference type="PANTHER" id="PTHR43108:SF6">
    <property type="entry name" value="N-SULPHOGLUCOSAMINE SULPHOHYDROLASE"/>
    <property type="match status" value="1"/>
</dbReference>
<evidence type="ECO:0000256" key="2">
    <source>
        <dbReference type="ARBA" id="ARBA00022729"/>
    </source>
</evidence>